<dbReference type="EMBL" id="CAJNOW010010091">
    <property type="protein sequence ID" value="CAF1576220.1"/>
    <property type="molecule type" value="Genomic_DNA"/>
</dbReference>
<evidence type="ECO:0000256" key="1">
    <source>
        <dbReference type="SAM" id="MobiDB-lite"/>
    </source>
</evidence>
<feature type="transmembrane region" description="Helical" evidence="2">
    <location>
        <begin position="56"/>
        <end position="80"/>
    </location>
</feature>
<dbReference type="Proteomes" id="UP000663855">
    <property type="component" value="Unassembled WGS sequence"/>
</dbReference>
<proteinExistence type="predicted"/>
<evidence type="ECO:0000313" key="5">
    <source>
        <dbReference type="EMBL" id="CAF3898451.1"/>
    </source>
</evidence>
<evidence type="ECO:0000313" key="4">
    <source>
        <dbReference type="EMBL" id="CAF1621402.1"/>
    </source>
</evidence>
<dbReference type="Proteomes" id="UP000681967">
    <property type="component" value="Unassembled WGS sequence"/>
</dbReference>
<keyword evidence="2" id="KW-0472">Membrane</keyword>
<accession>A0A815YXQ6</accession>
<name>A0A815YXQ6_9BILA</name>
<dbReference type="AlphaFoldDB" id="A0A815YXQ6"/>
<dbReference type="Proteomes" id="UP000663834">
    <property type="component" value="Unassembled WGS sequence"/>
</dbReference>
<gene>
    <name evidence="6" type="ORF">BYL167_LOCUS10215</name>
    <name evidence="4" type="ORF">CJN711_LOCUS37976</name>
    <name evidence="5" type="ORF">GIL414_LOCUS6425</name>
    <name evidence="3" type="ORF">KQP761_LOCUS19676</name>
</gene>
<keyword evidence="2" id="KW-0812">Transmembrane</keyword>
<protein>
    <submittedName>
        <fullName evidence="3">Uncharacterized protein</fullName>
    </submittedName>
</protein>
<dbReference type="EMBL" id="CAJOBH010003047">
    <property type="protein sequence ID" value="CAF3935163.1"/>
    <property type="molecule type" value="Genomic_DNA"/>
</dbReference>
<comment type="caution">
    <text evidence="3">The sequence shown here is derived from an EMBL/GenBank/DDBJ whole genome shotgun (WGS) entry which is preliminary data.</text>
</comment>
<reference evidence="3" key="1">
    <citation type="submission" date="2021-02" db="EMBL/GenBank/DDBJ databases">
        <authorList>
            <person name="Nowell W R."/>
        </authorList>
    </citation>
    <scope>NUCLEOTIDE SEQUENCE</scope>
</reference>
<organism evidence="3 7">
    <name type="scientific">Rotaria magnacalcarata</name>
    <dbReference type="NCBI Taxonomy" id="392030"/>
    <lineage>
        <taxon>Eukaryota</taxon>
        <taxon>Metazoa</taxon>
        <taxon>Spiralia</taxon>
        <taxon>Gnathifera</taxon>
        <taxon>Rotifera</taxon>
        <taxon>Eurotatoria</taxon>
        <taxon>Bdelloidea</taxon>
        <taxon>Philodinida</taxon>
        <taxon>Philodinidae</taxon>
        <taxon>Rotaria</taxon>
    </lineage>
</organism>
<feature type="region of interest" description="Disordered" evidence="1">
    <location>
        <begin position="84"/>
        <end position="197"/>
    </location>
</feature>
<evidence type="ECO:0000313" key="7">
    <source>
        <dbReference type="Proteomes" id="UP000663834"/>
    </source>
</evidence>
<dbReference type="OrthoDB" id="10061742at2759"/>
<keyword evidence="2" id="KW-1133">Transmembrane helix</keyword>
<sequence>MAKTNQVSIWEIPTNVCHNKLNSHVDDDEEGRPHKYRRSLPAFENLKCCFSCSSPIFIGFVIGALVAGIVLATVVSIYVVDSANTKSPSTSSSSTTSSTSTTGTTTTSTTATTTTTSTTTTTTSTTTTSTSTTTKTTTTTTTTTKTTTSTSTTTTTTSTTTTSSTSTSSTSTSTSTTTTTTTTTSSTSSSTSTTSVSTTTTTSATTATTSTTTSQTTTSVTTVTTTTSTTTTTTAPYCTTRVTFDDIPGQLATTGVVPNGYHNLNWANVWYVNASTEPTSGYQYDVTSPPFVGTNPGGATVEITSANGTSFAFDSMVVTSAWRDNLYWVIYGYRNGVNTVAGGFYMQVMNQTTISCGTCTNLDTLYFVVSGGTPHLGLAQTGYEFAFDDLCISFGY</sequence>
<dbReference type="EMBL" id="CAJOBJ010001825">
    <property type="protein sequence ID" value="CAF3898451.1"/>
    <property type="molecule type" value="Genomic_DNA"/>
</dbReference>
<dbReference type="Proteomes" id="UP000681720">
    <property type="component" value="Unassembled WGS sequence"/>
</dbReference>
<evidence type="ECO:0000256" key="2">
    <source>
        <dbReference type="SAM" id="Phobius"/>
    </source>
</evidence>
<evidence type="ECO:0000313" key="6">
    <source>
        <dbReference type="EMBL" id="CAF3935163.1"/>
    </source>
</evidence>
<feature type="compositionally biased region" description="Low complexity" evidence="1">
    <location>
        <begin position="85"/>
        <end position="197"/>
    </location>
</feature>
<evidence type="ECO:0000313" key="3">
    <source>
        <dbReference type="EMBL" id="CAF1576220.1"/>
    </source>
</evidence>
<dbReference type="EMBL" id="CAJNOV010018576">
    <property type="protein sequence ID" value="CAF1621402.1"/>
    <property type="molecule type" value="Genomic_DNA"/>
</dbReference>